<dbReference type="InterPro" id="IPR000587">
    <property type="entry name" value="Creatinase_N"/>
</dbReference>
<name>A0ABU7R846_9ACTN</name>
<dbReference type="PRINTS" id="PR00599">
    <property type="entry name" value="MAPEPTIDASE"/>
</dbReference>
<dbReference type="SUPFAM" id="SSF55920">
    <property type="entry name" value="Creatinase/aminopeptidase"/>
    <property type="match status" value="1"/>
</dbReference>
<reference evidence="3 4" key="1">
    <citation type="submission" date="2024-01" db="EMBL/GenBank/DDBJ databases">
        <title>Description of Olsenella sp. nov., isolated from pig feces.</title>
        <authorList>
            <person name="Chang Y.-H."/>
        </authorList>
    </citation>
    <scope>NUCLEOTIDE SEQUENCE [LARGE SCALE GENOMIC DNA]</scope>
    <source>
        <strain evidence="3 4">YH-ols2223</strain>
    </source>
</reference>
<dbReference type="Pfam" id="PF00557">
    <property type="entry name" value="Peptidase_M24"/>
    <property type="match status" value="1"/>
</dbReference>
<dbReference type="Gene3D" id="3.40.350.10">
    <property type="entry name" value="Creatinase/prolidase N-terminal domain"/>
    <property type="match status" value="1"/>
</dbReference>
<protein>
    <submittedName>
        <fullName evidence="3">Xaa-Pro peptidase family protein</fullName>
    </submittedName>
</protein>
<dbReference type="InterPro" id="IPR029149">
    <property type="entry name" value="Creatin/AminoP/Spt16_N"/>
</dbReference>
<dbReference type="InterPro" id="IPR001714">
    <property type="entry name" value="Pept_M24_MAP"/>
</dbReference>
<dbReference type="EMBL" id="JAZGJQ010000001">
    <property type="protein sequence ID" value="MEE6146725.1"/>
    <property type="molecule type" value="Genomic_DNA"/>
</dbReference>
<sequence length="364" mass="39784">MATRIERLIDRLAEAGVEAYVVSKGSDIKYLTGFTGEYGTAVLVVSPKGCHFVTDARYESQAATEVGAVSEVHVYKRSGGRPANYYTCAGDVLADLGVSRARYVAADLTVADLADLEEHSGSVALEAGDDLVAPLRMIKDAGEIAIIREADKINMRSFYGLLDYIKPGMTEVEVANQLEYQFRSRGGQGFCFETIVASGPDNGACPHATASERVLEEGDFVTIDFGTYYKGYCSDITRTVVLGRAKEPRLYDIWKIVEEAKELGMSMVRPGVTYAEISNAIHGYVNDRGYQIPHGVGHNYGLDIHEPAFMGPTNLTQEQPGMVHTIEPGIYVPGLGGVRQEDDVLVTEDGYERLSYITDHLIEL</sequence>
<evidence type="ECO:0000313" key="4">
    <source>
        <dbReference type="Proteomes" id="UP001332931"/>
    </source>
</evidence>
<evidence type="ECO:0000259" key="2">
    <source>
        <dbReference type="Pfam" id="PF01321"/>
    </source>
</evidence>
<comment type="caution">
    <text evidence="3">The sequence shown here is derived from an EMBL/GenBank/DDBJ whole genome shotgun (WGS) entry which is preliminary data.</text>
</comment>
<evidence type="ECO:0000313" key="3">
    <source>
        <dbReference type="EMBL" id="MEE6146725.1"/>
    </source>
</evidence>
<gene>
    <name evidence="3" type="ORF">VXJ25_01760</name>
</gene>
<dbReference type="PANTHER" id="PTHR46112:SF3">
    <property type="entry name" value="AMINOPEPTIDASE YPDF"/>
    <property type="match status" value="1"/>
</dbReference>
<proteinExistence type="predicted"/>
<dbReference type="Pfam" id="PF01321">
    <property type="entry name" value="Creatinase_N"/>
    <property type="match status" value="1"/>
</dbReference>
<dbReference type="InterPro" id="IPR000994">
    <property type="entry name" value="Pept_M24"/>
</dbReference>
<dbReference type="InterPro" id="IPR036005">
    <property type="entry name" value="Creatinase/aminopeptidase-like"/>
</dbReference>
<dbReference type="Gene3D" id="3.90.230.10">
    <property type="entry name" value="Creatinase/methionine aminopeptidase superfamily"/>
    <property type="match status" value="1"/>
</dbReference>
<dbReference type="SUPFAM" id="SSF53092">
    <property type="entry name" value="Creatinase/prolidase N-terminal domain"/>
    <property type="match status" value="1"/>
</dbReference>
<dbReference type="InterPro" id="IPR050659">
    <property type="entry name" value="Peptidase_M24B"/>
</dbReference>
<feature type="domain" description="Creatinase N-terminal" evidence="2">
    <location>
        <begin position="4"/>
        <end position="138"/>
    </location>
</feature>
<evidence type="ECO:0000259" key="1">
    <source>
        <dbReference type="Pfam" id="PF00557"/>
    </source>
</evidence>
<accession>A0ABU7R846</accession>
<organism evidence="3 4">
    <name type="scientific">Olsenella absiana</name>
    <dbReference type="NCBI Taxonomy" id="3115222"/>
    <lineage>
        <taxon>Bacteria</taxon>
        <taxon>Bacillati</taxon>
        <taxon>Actinomycetota</taxon>
        <taxon>Coriobacteriia</taxon>
        <taxon>Coriobacteriales</taxon>
        <taxon>Atopobiaceae</taxon>
        <taxon>Olsenella</taxon>
    </lineage>
</organism>
<dbReference type="RefSeq" id="WP_330957487.1">
    <property type="nucleotide sequence ID" value="NZ_JAZGJQ010000001.1"/>
</dbReference>
<dbReference type="PANTHER" id="PTHR46112">
    <property type="entry name" value="AMINOPEPTIDASE"/>
    <property type="match status" value="1"/>
</dbReference>
<dbReference type="Proteomes" id="UP001332931">
    <property type="component" value="Unassembled WGS sequence"/>
</dbReference>
<feature type="domain" description="Peptidase M24" evidence="1">
    <location>
        <begin position="146"/>
        <end position="348"/>
    </location>
</feature>
<keyword evidence="4" id="KW-1185">Reference proteome</keyword>